<proteinExistence type="predicted"/>
<evidence type="ECO:0000313" key="1">
    <source>
        <dbReference type="EMBL" id="MEP0817624.1"/>
    </source>
</evidence>
<sequence length="425" mass="49782">MQDYFQKSEYVIENLWFDYLENRYQGRGILSWDPSIGLHLEALLNREKMRQIEKIELGRVRIIRKSDTSSICMRPWNTNCAIAPEVILIDREDILFQHRLSINLNRVIFFEPTKKGLTDDERRLWIGHAIYRVQDIEILSDQVSEEVRIDGALVKSNNHFCGISYKTEEQTVLGRLIDKHHLQIDWYFSKSSFSKSYSWKWAEAAQDALSILLGQTVQLVYQKLSDGLHGRREIRNMPKVEKLGILSPFYGKKTLDKNSFIKLTDFFIKNEFKAGICRNIFRQIAEASRQRSYQTQELLVSTILEAALRNIDQNPFKHKRDGWNVGKSLKRFLLTHLSEQWIPLTEPLMVSHAYLRDRNAHPDWLFGQGGSRSEKDREKALDSMVFLSQFYGYMILALAGFENLEPYFPISHKQWEAPVIMTPAK</sequence>
<dbReference type="RefSeq" id="WP_190435897.1">
    <property type="nucleotide sequence ID" value="NZ_JAMPKM010000005.1"/>
</dbReference>
<organism evidence="1 2">
    <name type="scientific">Trichocoleus desertorum GB2-A4</name>
    <dbReference type="NCBI Taxonomy" id="2933944"/>
    <lineage>
        <taxon>Bacteria</taxon>
        <taxon>Bacillati</taxon>
        <taxon>Cyanobacteriota</taxon>
        <taxon>Cyanophyceae</taxon>
        <taxon>Leptolyngbyales</taxon>
        <taxon>Trichocoleusaceae</taxon>
        <taxon>Trichocoleus</taxon>
    </lineage>
</organism>
<gene>
    <name evidence="1" type="ORF">NC998_10995</name>
</gene>
<reference evidence="1 2" key="1">
    <citation type="submission" date="2022-04" db="EMBL/GenBank/DDBJ databases">
        <title>Positive selection, recombination, and allopatry shape intraspecific diversity of widespread and dominant cyanobacteria.</title>
        <authorList>
            <person name="Wei J."/>
            <person name="Shu W."/>
            <person name="Hu C."/>
        </authorList>
    </citation>
    <scope>NUCLEOTIDE SEQUENCE [LARGE SCALE GENOMIC DNA]</scope>
    <source>
        <strain evidence="1 2">GB2-A4</strain>
    </source>
</reference>
<dbReference type="Proteomes" id="UP001464891">
    <property type="component" value="Unassembled WGS sequence"/>
</dbReference>
<accession>A0ABV0J7K7</accession>
<keyword evidence="2" id="KW-1185">Reference proteome</keyword>
<evidence type="ECO:0008006" key="3">
    <source>
        <dbReference type="Google" id="ProtNLM"/>
    </source>
</evidence>
<dbReference type="EMBL" id="JAMPKM010000005">
    <property type="protein sequence ID" value="MEP0817624.1"/>
    <property type="molecule type" value="Genomic_DNA"/>
</dbReference>
<evidence type="ECO:0000313" key="2">
    <source>
        <dbReference type="Proteomes" id="UP001464891"/>
    </source>
</evidence>
<protein>
    <recommendedName>
        <fullName evidence="3">ApeA N-terminal domain-containing protein</fullName>
    </recommendedName>
</protein>
<name>A0ABV0J7K7_9CYAN</name>
<comment type="caution">
    <text evidence="1">The sequence shown here is derived from an EMBL/GenBank/DDBJ whole genome shotgun (WGS) entry which is preliminary data.</text>
</comment>